<reference evidence="3" key="1">
    <citation type="submission" date="2023-10" db="EMBL/GenBank/DDBJ databases">
        <authorList>
            <person name="Chen Y."/>
            <person name="Shah S."/>
            <person name="Dougan E. K."/>
            <person name="Thang M."/>
            <person name="Chan C."/>
        </authorList>
    </citation>
    <scope>NUCLEOTIDE SEQUENCE [LARGE SCALE GENOMIC DNA]</scope>
</reference>
<sequence>MAPLQRRPRPASPTLLAQRAAYQAQLGRSGGSLSSSAPVLPALADAASRGALALPTDRSSRSLASLSSAAAPRPLKSLLPADHPAEASCWHGTSALLRRCREFEASGKDTDCQTSCAPRKMRGLDLLYFQSVDPLEEGGPGRTRRRSSITGVDEKQRRIRAALKSVKLFSDLDSKNPGLIAQLAQEASVQRFAEDFVIFRQGDPPKNCYVVMRGKAGVYIHRRGMRYEDTRPSPADGGDEPDNDDGSVCSSPRSPMSPTRAGRRRRRAGPTPRNAKGLDMKDRFKTAEGFSSFNKHSVFGKCENVLGPGMLFGETALDNDDSRNATIKCEEDLEALAIPKKYYKRAMAQVNAQKDFICSNLPGAQFGYRLTHPATFFVLREFKQGHAFLHEAVRASERAVFCVFSGQVEVRRYRRATDNPAYVLAHRPLDEASWKSRCPPPPMLADSALSLARPSDGAPKAVRDGAAARASATSVSSSFNMPGQIDEGGSGFGEDDFGPTLGGQGATGAKCPADQVAIDVVEKGACFCPLSFYPLPGAEPFTMVAVTETVRVLCASEQDVKAFPAKFAKAMRNSLMQDMTRRLKAVKRMDLETAQDVARPEPEPPSPSPKHLRRPVSAGSSDGSLLSVGQVRPNQPQCTGKLPNSPVFSPGTAESHPWGMPDIMTGETRARQRDS</sequence>
<feature type="compositionally biased region" description="Polar residues" evidence="1">
    <location>
        <begin position="248"/>
        <end position="257"/>
    </location>
</feature>
<dbReference type="CDD" id="cd00038">
    <property type="entry name" value="CAP_ED"/>
    <property type="match status" value="1"/>
</dbReference>
<dbReference type="Gene3D" id="2.60.120.10">
    <property type="entry name" value="Jelly Rolls"/>
    <property type="match status" value="1"/>
</dbReference>
<feature type="region of interest" description="Disordered" evidence="1">
    <location>
        <begin position="473"/>
        <end position="506"/>
    </location>
</feature>
<dbReference type="SUPFAM" id="SSF51206">
    <property type="entry name" value="cAMP-binding domain-like"/>
    <property type="match status" value="1"/>
</dbReference>
<dbReference type="PANTHER" id="PTHR23011">
    <property type="entry name" value="CYCLIC NUCLEOTIDE-BINDING DOMAIN CONTAINING PROTEIN"/>
    <property type="match status" value="1"/>
</dbReference>
<proteinExistence type="predicted"/>
<evidence type="ECO:0000259" key="2">
    <source>
        <dbReference type="PROSITE" id="PS50042"/>
    </source>
</evidence>
<organism evidence="3 4">
    <name type="scientific">Prorocentrum cordatum</name>
    <dbReference type="NCBI Taxonomy" id="2364126"/>
    <lineage>
        <taxon>Eukaryota</taxon>
        <taxon>Sar</taxon>
        <taxon>Alveolata</taxon>
        <taxon>Dinophyceae</taxon>
        <taxon>Prorocentrales</taxon>
        <taxon>Prorocentraceae</taxon>
        <taxon>Prorocentrum</taxon>
    </lineage>
</organism>
<dbReference type="InterPro" id="IPR000595">
    <property type="entry name" value="cNMP-bd_dom"/>
</dbReference>
<keyword evidence="4" id="KW-1185">Reference proteome</keyword>
<dbReference type="PROSITE" id="PS50042">
    <property type="entry name" value="CNMP_BINDING_3"/>
    <property type="match status" value="2"/>
</dbReference>
<feature type="region of interest" description="Disordered" evidence="1">
    <location>
        <begin position="593"/>
        <end position="675"/>
    </location>
</feature>
<dbReference type="PANTHER" id="PTHR23011:SF28">
    <property type="entry name" value="CYCLIC NUCLEOTIDE-BINDING DOMAIN CONTAINING PROTEIN"/>
    <property type="match status" value="1"/>
</dbReference>
<name>A0ABN9SSC1_9DINO</name>
<protein>
    <recommendedName>
        <fullName evidence="2">Cyclic nucleotide-binding domain-containing protein</fullName>
    </recommendedName>
</protein>
<evidence type="ECO:0000313" key="3">
    <source>
        <dbReference type="EMBL" id="CAK0834810.1"/>
    </source>
</evidence>
<feature type="domain" description="Cyclic nucleotide-binding" evidence="2">
    <location>
        <begin position="306"/>
        <end position="347"/>
    </location>
</feature>
<evidence type="ECO:0000256" key="1">
    <source>
        <dbReference type="SAM" id="MobiDB-lite"/>
    </source>
</evidence>
<dbReference type="InterPro" id="IPR014710">
    <property type="entry name" value="RmlC-like_jellyroll"/>
</dbReference>
<accession>A0ABN9SSC1</accession>
<evidence type="ECO:0000313" key="4">
    <source>
        <dbReference type="Proteomes" id="UP001189429"/>
    </source>
</evidence>
<dbReference type="Proteomes" id="UP001189429">
    <property type="component" value="Unassembled WGS sequence"/>
</dbReference>
<dbReference type="EMBL" id="CAUYUJ010012891">
    <property type="protein sequence ID" value="CAK0834810.1"/>
    <property type="molecule type" value="Genomic_DNA"/>
</dbReference>
<gene>
    <name evidence="3" type="ORF">PCOR1329_LOCUS32113</name>
</gene>
<comment type="caution">
    <text evidence="3">The sequence shown here is derived from an EMBL/GenBank/DDBJ whole genome shotgun (WGS) entry which is preliminary data.</text>
</comment>
<feature type="region of interest" description="Disordered" evidence="1">
    <location>
        <begin position="227"/>
        <end position="278"/>
    </location>
</feature>
<dbReference type="InterPro" id="IPR018490">
    <property type="entry name" value="cNMP-bd_dom_sf"/>
</dbReference>
<feature type="domain" description="Cyclic nucleotide-binding" evidence="2">
    <location>
        <begin position="168"/>
        <end position="219"/>
    </location>
</feature>